<gene>
    <name evidence="1" type="ORF">PEDI_46030</name>
</gene>
<dbReference type="AlphaFoldDB" id="A0AAN4W3K1"/>
<name>A0AAN4W3K1_9BACT</name>
<protein>
    <submittedName>
        <fullName evidence="1">Uncharacterized protein</fullName>
    </submittedName>
</protein>
<proteinExistence type="predicted"/>
<keyword evidence="2" id="KW-1185">Reference proteome</keyword>
<evidence type="ECO:0000313" key="2">
    <source>
        <dbReference type="Proteomes" id="UP001310022"/>
    </source>
</evidence>
<dbReference type="RefSeq" id="WP_338239136.1">
    <property type="nucleotide sequence ID" value="NZ_BQKE01000004.1"/>
</dbReference>
<sequence length="132" mass="15705">MKKYIYIIVIGFILDQGYNMVLLNLHLVGNKEWEATTGYFHASSRISSLRYKIGEKYYERDIRSSRSRDGFWVIYKKDDPLYSVYMTKGEFTPVGSNLSFEFTFKHSLYLNSWGVKGKKLSEKEFYEDLVRY</sequence>
<evidence type="ECO:0000313" key="1">
    <source>
        <dbReference type="EMBL" id="GJM64051.1"/>
    </source>
</evidence>
<dbReference type="Proteomes" id="UP001310022">
    <property type="component" value="Unassembled WGS sequence"/>
</dbReference>
<dbReference type="EMBL" id="BQKE01000004">
    <property type="protein sequence ID" value="GJM64051.1"/>
    <property type="molecule type" value="Genomic_DNA"/>
</dbReference>
<accession>A0AAN4W3K1</accession>
<reference evidence="1 2" key="1">
    <citation type="submission" date="2021-12" db="EMBL/GenBank/DDBJ databases">
        <title>Genome sequencing of bacteria with rrn-lacking chromosome and rrn-plasmid.</title>
        <authorList>
            <person name="Anda M."/>
            <person name="Iwasaki W."/>
        </authorList>
    </citation>
    <scope>NUCLEOTIDE SEQUENCE [LARGE SCALE GENOMIC DNA]</scope>
    <source>
        <strain evidence="1 2">NBRC 15940</strain>
    </source>
</reference>
<organism evidence="1 2">
    <name type="scientific">Persicobacter diffluens</name>
    <dbReference type="NCBI Taxonomy" id="981"/>
    <lineage>
        <taxon>Bacteria</taxon>
        <taxon>Pseudomonadati</taxon>
        <taxon>Bacteroidota</taxon>
        <taxon>Cytophagia</taxon>
        <taxon>Cytophagales</taxon>
        <taxon>Persicobacteraceae</taxon>
        <taxon>Persicobacter</taxon>
    </lineage>
</organism>
<comment type="caution">
    <text evidence="1">The sequence shown here is derived from an EMBL/GenBank/DDBJ whole genome shotgun (WGS) entry which is preliminary data.</text>
</comment>